<dbReference type="EMBL" id="CATNWA010012412">
    <property type="protein sequence ID" value="CAI9563388.1"/>
    <property type="molecule type" value="Genomic_DNA"/>
</dbReference>
<protein>
    <submittedName>
        <fullName evidence="1">Uncharacterized protein</fullName>
    </submittedName>
</protein>
<organism evidence="1 2">
    <name type="scientific">Staurois parvus</name>
    <dbReference type="NCBI Taxonomy" id="386267"/>
    <lineage>
        <taxon>Eukaryota</taxon>
        <taxon>Metazoa</taxon>
        <taxon>Chordata</taxon>
        <taxon>Craniata</taxon>
        <taxon>Vertebrata</taxon>
        <taxon>Euteleostomi</taxon>
        <taxon>Amphibia</taxon>
        <taxon>Batrachia</taxon>
        <taxon>Anura</taxon>
        <taxon>Neobatrachia</taxon>
        <taxon>Ranoidea</taxon>
        <taxon>Ranidae</taxon>
        <taxon>Staurois</taxon>
    </lineage>
</organism>
<gene>
    <name evidence="1" type="ORF">SPARVUS_LOCUS5731753</name>
</gene>
<sequence>MVSPPLLMRLCKGGGGVSCLFTQVSDYTKLCANAVYILIYFNHHFINLFYLL</sequence>
<reference evidence="1" key="1">
    <citation type="submission" date="2023-05" db="EMBL/GenBank/DDBJ databases">
        <authorList>
            <person name="Stuckert A."/>
        </authorList>
    </citation>
    <scope>NUCLEOTIDE SEQUENCE</scope>
</reference>
<evidence type="ECO:0000313" key="1">
    <source>
        <dbReference type="EMBL" id="CAI9563388.1"/>
    </source>
</evidence>
<proteinExistence type="predicted"/>
<evidence type="ECO:0000313" key="2">
    <source>
        <dbReference type="Proteomes" id="UP001162483"/>
    </source>
</evidence>
<accession>A0ABN9CVI3</accession>
<name>A0ABN9CVI3_9NEOB</name>
<dbReference type="Proteomes" id="UP001162483">
    <property type="component" value="Unassembled WGS sequence"/>
</dbReference>
<keyword evidence="2" id="KW-1185">Reference proteome</keyword>
<comment type="caution">
    <text evidence="1">The sequence shown here is derived from an EMBL/GenBank/DDBJ whole genome shotgun (WGS) entry which is preliminary data.</text>
</comment>